<evidence type="ECO:0000313" key="3">
    <source>
        <dbReference type="Proteomes" id="UP001500707"/>
    </source>
</evidence>
<dbReference type="Proteomes" id="UP001500707">
    <property type="component" value="Unassembled WGS sequence"/>
</dbReference>
<evidence type="ECO:0000256" key="1">
    <source>
        <dbReference type="SAM" id="MobiDB-lite"/>
    </source>
</evidence>
<evidence type="ECO:0000313" key="2">
    <source>
        <dbReference type="EMBL" id="GAA3578458.1"/>
    </source>
</evidence>
<sequence length="106" mass="11335">MSTRLGPCAGVTQGPRTRDMCDRGGVFVTQVTQRRTRAQGRGALTTDDSVVVPQQPRQGCGELRDKPPQPALAPEPNPADAKAPGHPTSVWFECLDKTLTGLPDRG</sequence>
<comment type="caution">
    <text evidence="2">The sequence shown here is derived from an EMBL/GenBank/DDBJ whole genome shotgun (WGS) entry which is preliminary data.</text>
</comment>
<feature type="region of interest" description="Disordered" evidence="1">
    <location>
        <begin position="34"/>
        <end position="88"/>
    </location>
</feature>
<name>A0ABP6Y8F1_9ACTN</name>
<proteinExistence type="predicted"/>
<protein>
    <submittedName>
        <fullName evidence="2">Uncharacterized protein</fullName>
    </submittedName>
</protein>
<dbReference type="EMBL" id="BAABCE010000016">
    <property type="protein sequence ID" value="GAA3578458.1"/>
    <property type="molecule type" value="Genomic_DNA"/>
</dbReference>
<gene>
    <name evidence="2" type="ORF">GCM10022295_69870</name>
</gene>
<organism evidence="2 3">
    <name type="scientific">Streptomyces osmaniensis</name>
    <dbReference type="NCBI Taxonomy" id="593134"/>
    <lineage>
        <taxon>Bacteria</taxon>
        <taxon>Bacillati</taxon>
        <taxon>Actinomycetota</taxon>
        <taxon>Actinomycetes</taxon>
        <taxon>Kitasatosporales</taxon>
        <taxon>Streptomycetaceae</taxon>
        <taxon>Streptomyces</taxon>
    </lineage>
</organism>
<keyword evidence="3" id="KW-1185">Reference proteome</keyword>
<reference evidence="3" key="1">
    <citation type="journal article" date="2019" name="Int. J. Syst. Evol. Microbiol.">
        <title>The Global Catalogue of Microorganisms (GCM) 10K type strain sequencing project: providing services to taxonomists for standard genome sequencing and annotation.</title>
        <authorList>
            <consortium name="The Broad Institute Genomics Platform"/>
            <consortium name="The Broad Institute Genome Sequencing Center for Infectious Disease"/>
            <person name="Wu L."/>
            <person name="Ma J."/>
        </authorList>
    </citation>
    <scope>NUCLEOTIDE SEQUENCE [LARGE SCALE GENOMIC DNA]</scope>
    <source>
        <strain evidence="3">JCM 17656</strain>
    </source>
</reference>
<feature type="compositionally biased region" description="Pro residues" evidence="1">
    <location>
        <begin position="68"/>
        <end position="77"/>
    </location>
</feature>
<accession>A0ABP6Y8F1</accession>